<dbReference type="GO" id="GO:0005886">
    <property type="term" value="C:plasma membrane"/>
    <property type="evidence" value="ECO:0007669"/>
    <property type="project" value="UniProtKB-SubCell"/>
</dbReference>
<evidence type="ECO:0000256" key="6">
    <source>
        <dbReference type="SAM" id="Phobius"/>
    </source>
</evidence>
<keyword evidence="5 6" id="KW-0472">Membrane</keyword>
<evidence type="ECO:0000256" key="4">
    <source>
        <dbReference type="ARBA" id="ARBA00022989"/>
    </source>
</evidence>
<dbReference type="RefSeq" id="WP_234945655.1">
    <property type="nucleotide sequence ID" value="NZ_FQXI01000015.1"/>
</dbReference>
<evidence type="ECO:0000256" key="2">
    <source>
        <dbReference type="ARBA" id="ARBA00022475"/>
    </source>
</evidence>
<keyword evidence="8" id="KW-1185">Reference proteome</keyword>
<comment type="subcellular location">
    <subcellularLocation>
        <location evidence="1">Cell membrane</location>
    </subcellularLocation>
</comment>
<reference evidence="7 8" key="1">
    <citation type="submission" date="2016-11" db="EMBL/GenBank/DDBJ databases">
        <authorList>
            <person name="Jaros S."/>
            <person name="Januszkiewicz K."/>
            <person name="Wedrychowicz H."/>
        </authorList>
    </citation>
    <scope>NUCLEOTIDE SEQUENCE [LARGE SCALE GENOMIC DNA]</scope>
    <source>
        <strain evidence="7 8">DSM 21120</strain>
    </source>
</reference>
<evidence type="ECO:0000256" key="5">
    <source>
        <dbReference type="ARBA" id="ARBA00023136"/>
    </source>
</evidence>
<protein>
    <submittedName>
        <fullName evidence="7">Sodium pump decarboxylases, gamma subunit</fullName>
    </submittedName>
</protein>
<gene>
    <name evidence="7" type="ORF">SAMN02745245_01725</name>
</gene>
<dbReference type="GO" id="GO:0036376">
    <property type="term" value="P:sodium ion export across plasma membrane"/>
    <property type="evidence" value="ECO:0007669"/>
    <property type="project" value="InterPro"/>
</dbReference>
<evidence type="ECO:0000256" key="1">
    <source>
        <dbReference type="ARBA" id="ARBA00004236"/>
    </source>
</evidence>
<evidence type="ECO:0000256" key="3">
    <source>
        <dbReference type="ARBA" id="ARBA00022692"/>
    </source>
</evidence>
<dbReference type="Proteomes" id="UP000184032">
    <property type="component" value="Unassembled WGS sequence"/>
</dbReference>
<dbReference type="InterPro" id="IPR005899">
    <property type="entry name" value="Na_pump_deCOase"/>
</dbReference>
<dbReference type="EMBL" id="FQXI01000015">
    <property type="protein sequence ID" value="SHH60563.1"/>
    <property type="molecule type" value="Genomic_DNA"/>
</dbReference>
<dbReference type="Pfam" id="PF04277">
    <property type="entry name" value="OAD_gamma"/>
    <property type="match status" value="1"/>
</dbReference>
<accession>A0A1M5UD43</accession>
<feature type="transmembrane region" description="Helical" evidence="6">
    <location>
        <begin position="20"/>
        <end position="43"/>
    </location>
</feature>
<keyword evidence="2" id="KW-1003">Cell membrane</keyword>
<keyword evidence="3 6" id="KW-0812">Transmembrane</keyword>
<evidence type="ECO:0000313" key="8">
    <source>
        <dbReference type="Proteomes" id="UP000184032"/>
    </source>
</evidence>
<keyword evidence="4 6" id="KW-1133">Transmembrane helix</keyword>
<name>A0A1M5UD43_9FIRM</name>
<sequence>MSGAIMTIGTVGDALKISASGLTIVFLTLVALGIFVTIISKVVGSIDKSAKKDTKEATQPSKAVVEDKQDGALIAAIIGAVSAETKLSVDKFTITSIEEKK</sequence>
<proteinExistence type="predicted"/>
<dbReference type="STRING" id="1120995.SAMN02745245_01725"/>
<dbReference type="GO" id="GO:0015081">
    <property type="term" value="F:sodium ion transmembrane transporter activity"/>
    <property type="evidence" value="ECO:0007669"/>
    <property type="project" value="InterPro"/>
</dbReference>
<organism evidence="7 8">
    <name type="scientific">Anaerosphaera aminiphila DSM 21120</name>
    <dbReference type="NCBI Taxonomy" id="1120995"/>
    <lineage>
        <taxon>Bacteria</taxon>
        <taxon>Bacillati</taxon>
        <taxon>Bacillota</taxon>
        <taxon>Tissierellia</taxon>
        <taxon>Tissierellales</taxon>
        <taxon>Peptoniphilaceae</taxon>
        <taxon>Anaerosphaera</taxon>
    </lineage>
</organism>
<dbReference type="AlphaFoldDB" id="A0A1M5UD43"/>
<evidence type="ECO:0000313" key="7">
    <source>
        <dbReference type="EMBL" id="SHH60563.1"/>
    </source>
</evidence>